<dbReference type="InterPro" id="IPR014434">
    <property type="entry name" value="Monothiol_GRX"/>
</dbReference>
<dbReference type="InterPro" id="IPR033658">
    <property type="entry name" value="GRX_PICOT-like"/>
</dbReference>
<keyword evidence="10" id="KW-1185">Reference proteome</keyword>
<dbReference type="PANTHER" id="PTHR10293">
    <property type="entry name" value="GLUTAREDOXIN FAMILY MEMBER"/>
    <property type="match status" value="1"/>
</dbReference>
<keyword evidence="6" id="KW-0676">Redox-active center</keyword>
<evidence type="ECO:0000256" key="6">
    <source>
        <dbReference type="ARBA" id="ARBA00023284"/>
    </source>
</evidence>
<comment type="caution">
    <text evidence="9">The sequence shown here is derived from an EMBL/GenBank/DDBJ whole genome shotgun (WGS) entry which is preliminary data.</text>
</comment>
<dbReference type="InterPro" id="IPR036249">
    <property type="entry name" value="Thioredoxin-like_sf"/>
</dbReference>
<dbReference type="EMBL" id="JAVDDT010000003">
    <property type="protein sequence ID" value="MDQ2069357.1"/>
    <property type="molecule type" value="Genomic_DNA"/>
</dbReference>
<proteinExistence type="inferred from homology"/>
<dbReference type="SUPFAM" id="SSF52833">
    <property type="entry name" value="Thioredoxin-like"/>
    <property type="match status" value="1"/>
</dbReference>
<dbReference type="InterPro" id="IPR002109">
    <property type="entry name" value="Glutaredoxin"/>
</dbReference>
<dbReference type="RefSeq" id="WP_306727858.1">
    <property type="nucleotide sequence ID" value="NZ_JAVDDT010000003.1"/>
</dbReference>
<dbReference type="Proteomes" id="UP001239019">
    <property type="component" value="Unassembled WGS sequence"/>
</dbReference>
<dbReference type="CDD" id="cd03028">
    <property type="entry name" value="GRX_PICOT_like"/>
    <property type="match status" value="1"/>
</dbReference>
<dbReference type="Gene3D" id="3.40.30.10">
    <property type="entry name" value="Glutaredoxin"/>
    <property type="match status" value="1"/>
</dbReference>
<keyword evidence="4" id="KW-0408">Iron</keyword>
<dbReference type="NCBIfam" id="TIGR00365">
    <property type="entry name" value="Grx4 family monothiol glutaredoxin"/>
    <property type="match status" value="1"/>
</dbReference>
<gene>
    <name evidence="9" type="primary">grxD</name>
    <name evidence="9" type="ORF">RBH19_05695</name>
</gene>
<comment type="similarity">
    <text evidence="1 7">Belongs to the glutaredoxin family. Monothiol subfamily.</text>
</comment>
<evidence type="ECO:0000313" key="9">
    <source>
        <dbReference type="EMBL" id="MDQ2069357.1"/>
    </source>
</evidence>
<evidence type="ECO:0000259" key="8">
    <source>
        <dbReference type="Pfam" id="PF00462"/>
    </source>
</evidence>
<evidence type="ECO:0000256" key="1">
    <source>
        <dbReference type="ARBA" id="ARBA00009630"/>
    </source>
</evidence>
<evidence type="ECO:0000256" key="3">
    <source>
        <dbReference type="ARBA" id="ARBA00022723"/>
    </source>
</evidence>
<feature type="domain" description="Glutaredoxin" evidence="8">
    <location>
        <begin position="16"/>
        <end position="80"/>
    </location>
</feature>
<dbReference type="PIRSF" id="PIRSF005894">
    <property type="entry name" value="Monothiol_GRX"/>
    <property type="match status" value="1"/>
</dbReference>
<keyword evidence="2" id="KW-0001">2Fe-2S</keyword>
<keyword evidence="3" id="KW-0479">Metal-binding</keyword>
<dbReference type="InterPro" id="IPR004480">
    <property type="entry name" value="Monothiol_GRX-rel"/>
</dbReference>
<dbReference type="Pfam" id="PF00462">
    <property type="entry name" value="Glutaredoxin"/>
    <property type="match status" value="1"/>
</dbReference>
<reference evidence="9 10" key="1">
    <citation type="submission" date="2023-08" db="EMBL/GenBank/DDBJ databases">
        <title>Whole-genome sequencing of halo(alkali)philic microorganisms from hypersaline lakes.</title>
        <authorList>
            <person name="Sorokin D.Y."/>
            <person name="Abbas B."/>
            <person name="Merkel A.Y."/>
        </authorList>
    </citation>
    <scope>NUCLEOTIDE SEQUENCE [LARGE SCALE GENOMIC DNA]</scope>
    <source>
        <strain evidence="9 10">AB-CW4</strain>
    </source>
</reference>
<organism evidence="9 10">
    <name type="scientific">Natronospira bacteriovora</name>
    <dbReference type="NCBI Taxonomy" id="3069753"/>
    <lineage>
        <taxon>Bacteria</taxon>
        <taxon>Pseudomonadati</taxon>
        <taxon>Pseudomonadota</taxon>
        <taxon>Gammaproteobacteria</taxon>
        <taxon>Natronospirales</taxon>
        <taxon>Natronospiraceae</taxon>
        <taxon>Natronospira</taxon>
    </lineage>
</organism>
<evidence type="ECO:0000256" key="4">
    <source>
        <dbReference type="ARBA" id="ARBA00023004"/>
    </source>
</evidence>
<keyword evidence="5" id="KW-0411">Iron-sulfur</keyword>
<sequence>MDIEQKIKEQLGDNAILLYMKGTPDFPQCGFSAQTAQVMKQIGVPFAYFNILEDQELRERLKEYSNWPTYPQLYVKGELIGGCDIIMEMFQSGELEKELKAASEG</sequence>
<name>A0ABU0W5Q4_9GAMM</name>
<protein>
    <recommendedName>
        <fullName evidence="7">Glutaredoxin</fullName>
    </recommendedName>
</protein>
<evidence type="ECO:0000256" key="7">
    <source>
        <dbReference type="PIRNR" id="PIRNR005894"/>
    </source>
</evidence>
<evidence type="ECO:0000256" key="5">
    <source>
        <dbReference type="ARBA" id="ARBA00023014"/>
    </source>
</evidence>
<evidence type="ECO:0000313" key="10">
    <source>
        <dbReference type="Proteomes" id="UP001239019"/>
    </source>
</evidence>
<dbReference type="PROSITE" id="PS51354">
    <property type="entry name" value="GLUTAREDOXIN_2"/>
    <property type="match status" value="1"/>
</dbReference>
<accession>A0ABU0W5Q4</accession>
<dbReference type="PANTHER" id="PTHR10293:SF72">
    <property type="entry name" value="MONOTHIOL GLUTAREDOXIN-S14, CHLOROPLASTIC"/>
    <property type="match status" value="1"/>
</dbReference>
<evidence type="ECO:0000256" key="2">
    <source>
        <dbReference type="ARBA" id="ARBA00022714"/>
    </source>
</evidence>